<sequence>MERAGPRASVCELYGYDFILGNAGNCECWWRPAAANGAALRSPEKLPPELDCKEQLNILKTLQLHATNLDL</sequence>
<proteinExistence type="predicted"/>
<reference evidence="1" key="1">
    <citation type="submission" date="2021-12" db="EMBL/GenBank/DDBJ databases">
        <title>Prjna785345.</title>
        <authorList>
            <person name="Rujirawat T."/>
            <person name="Krajaejun T."/>
        </authorList>
    </citation>
    <scope>NUCLEOTIDE SEQUENCE</scope>
    <source>
        <strain evidence="1">Pi057C3</strain>
    </source>
</reference>
<dbReference type="EMBL" id="JAKCXM010000473">
    <property type="protein sequence ID" value="KAJ0393672.1"/>
    <property type="molecule type" value="Genomic_DNA"/>
</dbReference>
<gene>
    <name evidence="1" type="ORF">P43SY_003251</name>
</gene>
<protein>
    <submittedName>
        <fullName evidence="1">Uncharacterized protein</fullName>
    </submittedName>
</protein>
<accession>A0AAD5LCA6</accession>
<organism evidence="1 2">
    <name type="scientific">Pythium insidiosum</name>
    <name type="common">Pythiosis disease agent</name>
    <dbReference type="NCBI Taxonomy" id="114742"/>
    <lineage>
        <taxon>Eukaryota</taxon>
        <taxon>Sar</taxon>
        <taxon>Stramenopiles</taxon>
        <taxon>Oomycota</taxon>
        <taxon>Peronosporomycetes</taxon>
        <taxon>Pythiales</taxon>
        <taxon>Pythiaceae</taxon>
        <taxon>Pythium</taxon>
    </lineage>
</organism>
<evidence type="ECO:0000313" key="1">
    <source>
        <dbReference type="EMBL" id="KAJ0393672.1"/>
    </source>
</evidence>
<comment type="caution">
    <text evidence="1">The sequence shown here is derived from an EMBL/GenBank/DDBJ whole genome shotgun (WGS) entry which is preliminary data.</text>
</comment>
<name>A0AAD5LCA6_PYTIN</name>
<dbReference type="Proteomes" id="UP001209570">
    <property type="component" value="Unassembled WGS sequence"/>
</dbReference>
<dbReference type="AlphaFoldDB" id="A0AAD5LCA6"/>
<evidence type="ECO:0000313" key="2">
    <source>
        <dbReference type="Proteomes" id="UP001209570"/>
    </source>
</evidence>
<keyword evidence="2" id="KW-1185">Reference proteome</keyword>